<feature type="transmembrane region" description="Helical" evidence="1">
    <location>
        <begin position="7"/>
        <end position="24"/>
    </location>
</feature>
<proteinExistence type="predicted"/>
<evidence type="ECO:0008006" key="4">
    <source>
        <dbReference type="Google" id="ProtNLM"/>
    </source>
</evidence>
<keyword evidence="1" id="KW-0472">Membrane</keyword>
<dbReference type="EMBL" id="CP000360">
    <property type="protein sequence ID" value="ABF43413.1"/>
    <property type="molecule type" value="Genomic_DNA"/>
</dbReference>
<dbReference type="RefSeq" id="WP_011525210.1">
    <property type="nucleotide sequence ID" value="NC_008009.1"/>
</dbReference>
<feature type="transmembrane region" description="Helical" evidence="1">
    <location>
        <begin position="30"/>
        <end position="50"/>
    </location>
</feature>
<evidence type="ECO:0000313" key="3">
    <source>
        <dbReference type="Proteomes" id="UP000002432"/>
    </source>
</evidence>
<dbReference type="STRING" id="204669.Acid345_4413"/>
<reference evidence="2 3" key="1">
    <citation type="journal article" date="2009" name="Appl. Environ. Microbiol.">
        <title>Three genomes from the phylum Acidobacteria provide insight into the lifestyles of these microorganisms in soils.</title>
        <authorList>
            <person name="Ward N.L."/>
            <person name="Challacombe J.F."/>
            <person name="Janssen P.H."/>
            <person name="Henrissat B."/>
            <person name="Coutinho P.M."/>
            <person name="Wu M."/>
            <person name="Xie G."/>
            <person name="Haft D.H."/>
            <person name="Sait M."/>
            <person name="Badger J."/>
            <person name="Barabote R.D."/>
            <person name="Bradley B."/>
            <person name="Brettin T.S."/>
            <person name="Brinkac L.M."/>
            <person name="Bruce D."/>
            <person name="Creasy T."/>
            <person name="Daugherty S.C."/>
            <person name="Davidsen T.M."/>
            <person name="DeBoy R.T."/>
            <person name="Detter J.C."/>
            <person name="Dodson R.J."/>
            <person name="Durkin A.S."/>
            <person name="Ganapathy A."/>
            <person name="Gwinn-Giglio M."/>
            <person name="Han C.S."/>
            <person name="Khouri H."/>
            <person name="Kiss H."/>
            <person name="Kothari S.P."/>
            <person name="Madupu R."/>
            <person name="Nelson K.E."/>
            <person name="Nelson W.C."/>
            <person name="Paulsen I."/>
            <person name="Penn K."/>
            <person name="Ren Q."/>
            <person name="Rosovitz M.J."/>
            <person name="Selengut J.D."/>
            <person name="Shrivastava S."/>
            <person name="Sullivan S.A."/>
            <person name="Tapia R."/>
            <person name="Thompson L.S."/>
            <person name="Watkins K.L."/>
            <person name="Yang Q."/>
            <person name="Yu C."/>
            <person name="Zafar N."/>
            <person name="Zhou L."/>
            <person name="Kuske C.R."/>
        </authorList>
    </citation>
    <scope>NUCLEOTIDE SEQUENCE [LARGE SCALE GENOMIC DNA]</scope>
    <source>
        <strain evidence="2 3">Ellin345</strain>
    </source>
</reference>
<organism evidence="2 3">
    <name type="scientific">Koribacter versatilis (strain Ellin345)</name>
    <dbReference type="NCBI Taxonomy" id="204669"/>
    <lineage>
        <taxon>Bacteria</taxon>
        <taxon>Pseudomonadati</taxon>
        <taxon>Acidobacteriota</taxon>
        <taxon>Terriglobia</taxon>
        <taxon>Terriglobales</taxon>
        <taxon>Candidatus Korobacteraceae</taxon>
        <taxon>Candidatus Korobacter</taxon>
    </lineage>
</organism>
<evidence type="ECO:0000313" key="2">
    <source>
        <dbReference type="EMBL" id="ABF43413.1"/>
    </source>
</evidence>
<dbReference type="EnsemblBacteria" id="ABF43413">
    <property type="protein sequence ID" value="ABF43413"/>
    <property type="gene ID" value="Acid345_4413"/>
</dbReference>
<accession>Q1II87</accession>
<protein>
    <recommendedName>
        <fullName evidence="4">Phage holin family protein</fullName>
    </recommendedName>
</protein>
<sequence length="115" mass="12811">MRWILHWIVSAASLAVVVYVVPGFHVNSVWSLLIAALLLGIVNATLGLVLKVITFPLTILTFGIFWFVINAFMIELVAKLVKGFWVKNFTAAFIGAIVLAVINTILKWLMPKEED</sequence>
<dbReference type="AlphaFoldDB" id="Q1II87"/>
<dbReference type="PANTHER" id="PTHR37309">
    <property type="entry name" value="SLR0284 PROTEIN"/>
    <property type="match status" value="1"/>
</dbReference>
<dbReference type="eggNOG" id="COG1950">
    <property type="taxonomic scope" value="Bacteria"/>
</dbReference>
<keyword evidence="3" id="KW-1185">Reference proteome</keyword>
<feature type="transmembrane region" description="Helical" evidence="1">
    <location>
        <begin position="57"/>
        <end position="77"/>
    </location>
</feature>
<dbReference type="Pfam" id="PF04020">
    <property type="entry name" value="Phage_holin_4_2"/>
    <property type="match status" value="1"/>
</dbReference>
<dbReference type="KEGG" id="aba:Acid345_4413"/>
<dbReference type="PANTHER" id="PTHR37309:SF1">
    <property type="entry name" value="SLR0284 PROTEIN"/>
    <property type="match status" value="1"/>
</dbReference>
<dbReference type="Proteomes" id="UP000002432">
    <property type="component" value="Chromosome"/>
</dbReference>
<gene>
    <name evidence="2" type="ordered locus">Acid345_4413</name>
</gene>
<feature type="transmembrane region" description="Helical" evidence="1">
    <location>
        <begin position="89"/>
        <end position="109"/>
    </location>
</feature>
<dbReference type="OrthoDB" id="7205479at2"/>
<dbReference type="HOGENOM" id="CLU_120441_2_0_0"/>
<keyword evidence="1" id="KW-1133">Transmembrane helix</keyword>
<dbReference type="InterPro" id="IPR007165">
    <property type="entry name" value="Phage_holin_4_2"/>
</dbReference>
<keyword evidence="1" id="KW-0812">Transmembrane</keyword>
<name>Q1II87_KORVE</name>
<evidence type="ECO:0000256" key="1">
    <source>
        <dbReference type="SAM" id="Phobius"/>
    </source>
</evidence>